<evidence type="ECO:0000259" key="10">
    <source>
        <dbReference type="SMART" id="SM01390"/>
    </source>
</evidence>
<dbReference type="InterPro" id="IPR005709">
    <property type="entry name" value="Ribosomal_uS4_bac-type"/>
</dbReference>
<sequence>MAKRLGPAIFEQTQSQKFALSDARAKKSRPRGRGASDYGRQLLEKQRVRFTYGITERQLSNYVKKAYTTTDPSATLHKMLEMRADSVAYRAGLAPTRRAARQLVSHGHLLVNGTRITAPSHHLKKGDSLTVREGSHKSALFASKNEEGEGRGIPTWLSVDMSALKVDVLGEPLYTPTETTLEYATVFEFYSR</sequence>
<feature type="region of interest" description="Disordered" evidence="8">
    <location>
        <begin position="19"/>
        <end position="40"/>
    </location>
</feature>
<organism evidence="11 12">
    <name type="scientific">Candidatus Kaiserbacteria bacterium RIFCSPHIGHO2_01_FULL_55_17</name>
    <dbReference type="NCBI Taxonomy" id="1798484"/>
    <lineage>
        <taxon>Bacteria</taxon>
        <taxon>Candidatus Kaiseribacteriota</taxon>
    </lineage>
</organism>
<dbReference type="GO" id="GO:0042274">
    <property type="term" value="P:ribosomal small subunit biogenesis"/>
    <property type="evidence" value="ECO:0007669"/>
    <property type="project" value="TreeGrafter"/>
</dbReference>
<evidence type="ECO:0000256" key="5">
    <source>
        <dbReference type="ARBA" id="ARBA00023274"/>
    </source>
</evidence>
<evidence type="ECO:0000259" key="9">
    <source>
        <dbReference type="SMART" id="SM00363"/>
    </source>
</evidence>
<dbReference type="InterPro" id="IPR002942">
    <property type="entry name" value="S4_RNA-bd"/>
</dbReference>
<evidence type="ECO:0000313" key="11">
    <source>
        <dbReference type="EMBL" id="OGG57400.1"/>
    </source>
</evidence>
<dbReference type="SMART" id="SM00363">
    <property type="entry name" value="S4"/>
    <property type="match status" value="1"/>
</dbReference>
<dbReference type="NCBIfam" id="NF003717">
    <property type="entry name" value="PRK05327.1"/>
    <property type="match status" value="1"/>
</dbReference>
<protein>
    <recommendedName>
        <fullName evidence="6 7">Small ribosomal subunit protein uS4</fullName>
    </recommendedName>
</protein>
<dbReference type="Gene3D" id="1.10.1050.10">
    <property type="entry name" value="Ribosomal Protein S4 Delta 41, Chain A, domain 1"/>
    <property type="match status" value="1"/>
</dbReference>
<keyword evidence="2 7" id="KW-0699">rRNA-binding</keyword>
<dbReference type="Pfam" id="PF01479">
    <property type="entry name" value="S4"/>
    <property type="match status" value="1"/>
</dbReference>
<gene>
    <name evidence="7" type="primary">rpsD</name>
    <name evidence="11" type="ORF">A2853_02475</name>
</gene>
<dbReference type="GO" id="GO:0003735">
    <property type="term" value="F:structural constituent of ribosome"/>
    <property type="evidence" value="ECO:0007669"/>
    <property type="project" value="InterPro"/>
</dbReference>
<dbReference type="Pfam" id="PF00163">
    <property type="entry name" value="Ribosomal_S4"/>
    <property type="match status" value="1"/>
</dbReference>
<dbReference type="AlphaFoldDB" id="A0A1F6D7U9"/>
<dbReference type="Proteomes" id="UP000177958">
    <property type="component" value="Unassembled WGS sequence"/>
</dbReference>
<dbReference type="InterPro" id="IPR022801">
    <property type="entry name" value="Ribosomal_uS4"/>
</dbReference>
<dbReference type="InterPro" id="IPR036986">
    <property type="entry name" value="S4_RNA-bd_sf"/>
</dbReference>
<comment type="subunit">
    <text evidence="7">Part of the 30S ribosomal subunit. Contacts protein S5. The interaction surface between S4 and S5 is involved in control of translational fidelity.</text>
</comment>
<evidence type="ECO:0000256" key="6">
    <source>
        <dbReference type="ARBA" id="ARBA00035254"/>
    </source>
</evidence>
<keyword evidence="4 7" id="KW-0689">Ribosomal protein</keyword>
<proteinExistence type="inferred from homology"/>
<evidence type="ECO:0000256" key="8">
    <source>
        <dbReference type="SAM" id="MobiDB-lite"/>
    </source>
</evidence>
<dbReference type="FunFam" id="3.10.290.10:FF:000001">
    <property type="entry name" value="30S ribosomal protein S4"/>
    <property type="match status" value="1"/>
</dbReference>
<dbReference type="PROSITE" id="PS50889">
    <property type="entry name" value="S4"/>
    <property type="match status" value="1"/>
</dbReference>
<comment type="caution">
    <text evidence="11">The sequence shown here is derived from an EMBL/GenBank/DDBJ whole genome shotgun (WGS) entry which is preliminary data.</text>
</comment>
<feature type="domain" description="RNA-binding S4" evidence="9">
    <location>
        <begin position="82"/>
        <end position="147"/>
    </location>
</feature>
<dbReference type="PANTHER" id="PTHR11831:SF4">
    <property type="entry name" value="SMALL RIBOSOMAL SUBUNIT PROTEIN US4M"/>
    <property type="match status" value="1"/>
</dbReference>
<evidence type="ECO:0000313" key="12">
    <source>
        <dbReference type="Proteomes" id="UP000177958"/>
    </source>
</evidence>
<evidence type="ECO:0000256" key="4">
    <source>
        <dbReference type="ARBA" id="ARBA00022980"/>
    </source>
</evidence>
<dbReference type="PANTHER" id="PTHR11831">
    <property type="entry name" value="30S 40S RIBOSOMAL PROTEIN"/>
    <property type="match status" value="1"/>
</dbReference>
<feature type="domain" description="Small ribosomal subunit protein uS4 N-terminal" evidence="10">
    <location>
        <begin position="19"/>
        <end position="81"/>
    </location>
</feature>
<dbReference type="SMART" id="SM01390">
    <property type="entry name" value="Ribosomal_S4"/>
    <property type="match status" value="1"/>
</dbReference>
<dbReference type="EMBL" id="MFKX01000029">
    <property type="protein sequence ID" value="OGG57400.1"/>
    <property type="molecule type" value="Genomic_DNA"/>
</dbReference>
<reference evidence="11 12" key="1">
    <citation type="journal article" date="2016" name="Nat. Commun.">
        <title>Thousands of microbial genomes shed light on interconnected biogeochemical processes in an aquifer system.</title>
        <authorList>
            <person name="Anantharaman K."/>
            <person name="Brown C.T."/>
            <person name="Hug L.A."/>
            <person name="Sharon I."/>
            <person name="Castelle C.J."/>
            <person name="Probst A.J."/>
            <person name="Thomas B.C."/>
            <person name="Singh A."/>
            <person name="Wilkins M.J."/>
            <person name="Karaoz U."/>
            <person name="Brodie E.L."/>
            <person name="Williams K.H."/>
            <person name="Hubbard S.S."/>
            <person name="Banfield J.F."/>
        </authorList>
    </citation>
    <scope>NUCLEOTIDE SEQUENCE [LARGE SCALE GENOMIC DNA]</scope>
</reference>
<dbReference type="SUPFAM" id="SSF55174">
    <property type="entry name" value="Alpha-L RNA-binding motif"/>
    <property type="match status" value="1"/>
</dbReference>
<evidence type="ECO:0000256" key="1">
    <source>
        <dbReference type="ARBA" id="ARBA00007465"/>
    </source>
</evidence>
<keyword evidence="3 7" id="KW-0694">RNA-binding</keyword>
<comment type="function">
    <text evidence="7">One of the primary rRNA binding proteins, it binds directly to 16S rRNA where it nucleates assembly of the body of the 30S subunit.</text>
</comment>
<comment type="similarity">
    <text evidence="1 7">Belongs to the universal ribosomal protein uS4 family.</text>
</comment>
<evidence type="ECO:0000256" key="3">
    <source>
        <dbReference type="ARBA" id="ARBA00022884"/>
    </source>
</evidence>
<name>A0A1F6D7U9_9BACT</name>
<dbReference type="HAMAP" id="MF_01306_B">
    <property type="entry name" value="Ribosomal_uS4_B"/>
    <property type="match status" value="1"/>
</dbReference>
<comment type="function">
    <text evidence="7">With S5 and S12 plays an important role in translational accuracy.</text>
</comment>
<evidence type="ECO:0000256" key="7">
    <source>
        <dbReference type="HAMAP-Rule" id="MF_01306"/>
    </source>
</evidence>
<keyword evidence="5 7" id="KW-0687">Ribonucleoprotein</keyword>
<dbReference type="InterPro" id="IPR001912">
    <property type="entry name" value="Ribosomal_uS4_N"/>
</dbReference>
<dbReference type="Gene3D" id="3.10.290.10">
    <property type="entry name" value="RNA-binding S4 domain"/>
    <property type="match status" value="1"/>
</dbReference>
<dbReference type="CDD" id="cd00165">
    <property type="entry name" value="S4"/>
    <property type="match status" value="1"/>
</dbReference>
<dbReference type="GO" id="GO:0015935">
    <property type="term" value="C:small ribosomal subunit"/>
    <property type="evidence" value="ECO:0007669"/>
    <property type="project" value="InterPro"/>
</dbReference>
<dbReference type="GO" id="GO:0019843">
    <property type="term" value="F:rRNA binding"/>
    <property type="evidence" value="ECO:0007669"/>
    <property type="project" value="UniProtKB-UniRule"/>
</dbReference>
<evidence type="ECO:0000256" key="2">
    <source>
        <dbReference type="ARBA" id="ARBA00022730"/>
    </source>
</evidence>
<accession>A0A1F6D7U9</accession>
<dbReference type="GO" id="GO:0006412">
    <property type="term" value="P:translation"/>
    <property type="evidence" value="ECO:0007669"/>
    <property type="project" value="UniProtKB-UniRule"/>
</dbReference>